<feature type="chain" id="PRO_5046039698" description="DUF4890 domain-containing protein" evidence="2">
    <location>
        <begin position="19"/>
        <end position="131"/>
    </location>
</feature>
<keyword evidence="2" id="KW-0732">Signal</keyword>
<evidence type="ECO:0000256" key="1">
    <source>
        <dbReference type="SAM" id="MobiDB-lite"/>
    </source>
</evidence>
<keyword evidence="4" id="KW-1185">Reference proteome</keyword>
<protein>
    <recommendedName>
        <fullName evidence="5">DUF4890 domain-containing protein</fullName>
    </recommendedName>
</protein>
<feature type="signal peptide" evidence="2">
    <location>
        <begin position="1"/>
        <end position="18"/>
    </location>
</feature>
<gene>
    <name evidence="3" type="ORF">RM553_12430</name>
</gene>
<name>A0ABU3CBC3_9FLAO</name>
<sequence>MKKLILLLIMLISVSAFSQDEGRRMGNRANRSPEEMANFASDRMTKMLDLNETQQEQVKSFYLERAEEMQKMRKENSGNLSREDRRKIMQEAALAEDEEMQKILTEEQYQKWQKSREERRRNWQDGNRRRN</sequence>
<evidence type="ECO:0000313" key="4">
    <source>
        <dbReference type="Proteomes" id="UP001262889"/>
    </source>
</evidence>
<reference evidence="3 4" key="1">
    <citation type="submission" date="2023-09" db="EMBL/GenBank/DDBJ databases">
        <authorList>
            <person name="Rey-Velasco X."/>
        </authorList>
    </citation>
    <scope>NUCLEOTIDE SEQUENCE [LARGE SCALE GENOMIC DNA]</scope>
    <source>
        <strain evidence="3 4">F363</strain>
    </source>
</reference>
<dbReference type="EMBL" id="JAVRHQ010000015">
    <property type="protein sequence ID" value="MDT0643641.1"/>
    <property type="molecule type" value="Genomic_DNA"/>
</dbReference>
<comment type="caution">
    <text evidence="3">The sequence shown here is derived from an EMBL/GenBank/DDBJ whole genome shotgun (WGS) entry which is preliminary data.</text>
</comment>
<organism evidence="3 4">
    <name type="scientific">Autumnicola tepida</name>
    <dbReference type="NCBI Taxonomy" id="3075595"/>
    <lineage>
        <taxon>Bacteria</taxon>
        <taxon>Pseudomonadati</taxon>
        <taxon>Bacteroidota</taxon>
        <taxon>Flavobacteriia</taxon>
        <taxon>Flavobacteriales</taxon>
        <taxon>Flavobacteriaceae</taxon>
        <taxon>Autumnicola</taxon>
    </lineage>
</organism>
<accession>A0ABU3CBC3</accession>
<feature type="region of interest" description="Disordered" evidence="1">
    <location>
        <begin position="108"/>
        <end position="131"/>
    </location>
</feature>
<evidence type="ECO:0000256" key="2">
    <source>
        <dbReference type="SAM" id="SignalP"/>
    </source>
</evidence>
<dbReference type="RefSeq" id="WP_311535261.1">
    <property type="nucleotide sequence ID" value="NZ_JAVRHQ010000015.1"/>
</dbReference>
<dbReference type="Proteomes" id="UP001262889">
    <property type="component" value="Unassembled WGS sequence"/>
</dbReference>
<proteinExistence type="predicted"/>
<evidence type="ECO:0008006" key="5">
    <source>
        <dbReference type="Google" id="ProtNLM"/>
    </source>
</evidence>
<evidence type="ECO:0000313" key="3">
    <source>
        <dbReference type="EMBL" id="MDT0643641.1"/>
    </source>
</evidence>